<gene>
    <name evidence="2" type="ORF">GCM10009754_00860</name>
</gene>
<name>A0ABP5BCB5_9PSEU</name>
<evidence type="ECO:0000313" key="2">
    <source>
        <dbReference type="EMBL" id="GAA1937657.1"/>
    </source>
</evidence>
<protein>
    <submittedName>
        <fullName evidence="2">Uncharacterized protein</fullName>
    </submittedName>
</protein>
<evidence type="ECO:0000313" key="3">
    <source>
        <dbReference type="Proteomes" id="UP001501116"/>
    </source>
</evidence>
<feature type="region of interest" description="Disordered" evidence="1">
    <location>
        <begin position="61"/>
        <end position="80"/>
    </location>
</feature>
<feature type="region of interest" description="Disordered" evidence="1">
    <location>
        <begin position="90"/>
        <end position="124"/>
    </location>
</feature>
<dbReference type="EMBL" id="BAAANN010000001">
    <property type="protein sequence ID" value="GAA1937657.1"/>
    <property type="molecule type" value="Genomic_DNA"/>
</dbReference>
<evidence type="ECO:0000256" key="1">
    <source>
        <dbReference type="SAM" id="MobiDB-lite"/>
    </source>
</evidence>
<organism evidence="2 3">
    <name type="scientific">Amycolatopsis minnesotensis</name>
    <dbReference type="NCBI Taxonomy" id="337894"/>
    <lineage>
        <taxon>Bacteria</taxon>
        <taxon>Bacillati</taxon>
        <taxon>Actinomycetota</taxon>
        <taxon>Actinomycetes</taxon>
        <taxon>Pseudonocardiales</taxon>
        <taxon>Pseudonocardiaceae</taxon>
        <taxon>Amycolatopsis</taxon>
    </lineage>
</organism>
<comment type="caution">
    <text evidence="2">The sequence shown here is derived from an EMBL/GenBank/DDBJ whole genome shotgun (WGS) entry which is preliminary data.</text>
</comment>
<sequence>MGWPLPVVTEPVSYGEAALQVCFRPVRREHHVRANAWYVAGPGADAPRPRHGQSLASLLGVSNAGRGVPSRGRRAGQGIMEPMQELAYETRRTVPRRPRTACPAYRSLTSAGPIPLGNASGTHR</sequence>
<reference evidence="3" key="1">
    <citation type="journal article" date="2019" name="Int. J. Syst. Evol. Microbiol.">
        <title>The Global Catalogue of Microorganisms (GCM) 10K type strain sequencing project: providing services to taxonomists for standard genome sequencing and annotation.</title>
        <authorList>
            <consortium name="The Broad Institute Genomics Platform"/>
            <consortium name="The Broad Institute Genome Sequencing Center for Infectious Disease"/>
            <person name="Wu L."/>
            <person name="Ma J."/>
        </authorList>
    </citation>
    <scope>NUCLEOTIDE SEQUENCE [LARGE SCALE GENOMIC DNA]</scope>
    <source>
        <strain evidence="3">JCM 14545</strain>
    </source>
</reference>
<accession>A0ABP5BCB5</accession>
<keyword evidence="3" id="KW-1185">Reference proteome</keyword>
<dbReference type="Proteomes" id="UP001501116">
    <property type="component" value="Unassembled WGS sequence"/>
</dbReference>
<proteinExistence type="predicted"/>